<keyword evidence="4" id="KW-1185">Reference proteome</keyword>
<feature type="compositionally biased region" description="Basic and acidic residues" evidence="1">
    <location>
        <begin position="87"/>
        <end position="100"/>
    </location>
</feature>
<evidence type="ECO:0000313" key="4">
    <source>
        <dbReference type="Proteomes" id="UP000534286"/>
    </source>
</evidence>
<evidence type="ECO:0000313" key="3">
    <source>
        <dbReference type="EMBL" id="MBB4940662.1"/>
    </source>
</evidence>
<feature type="compositionally biased region" description="Low complexity" evidence="1">
    <location>
        <begin position="140"/>
        <end position="160"/>
    </location>
</feature>
<gene>
    <name evidence="3" type="ORF">FHR32_005039</name>
</gene>
<feature type="compositionally biased region" description="Polar residues" evidence="1">
    <location>
        <begin position="76"/>
        <end position="86"/>
    </location>
</feature>
<reference evidence="3 4" key="1">
    <citation type="submission" date="2020-08" db="EMBL/GenBank/DDBJ databases">
        <title>Sequencing the genomes of 1000 actinobacteria strains.</title>
        <authorList>
            <person name="Klenk H.-P."/>
        </authorList>
    </citation>
    <scope>NUCLEOTIDE SEQUENCE [LARGE SCALE GENOMIC DNA]</scope>
    <source>
        <strain evidence="3 4">DSM 43023</strain>
    </source>
</reference>
<dbReference type="RefSeq" id="WP_184756840.1">
    <property type="nucleotide sequence ID" value="NZ_BAABEK010000005.1"/>
</dbReference>
<feature type="region of interest" description="Disordered" evidence="1">
    <location>
        <begin position="52"/>
        <end position="181"/>
    </location>
</feature>
<feature type="compositionally biased region" description="Pro residues" evidence="1">
    <location>
        <begin position="1"/>
        <end position="10"/>
    </location>
</feature>
<keyword evidence="2" id="KW-0472">Membrane</keyword>
<protein>
    <submittedName>
        <fullName evidence="3">Uncharacterized protein</fullName>
    </submittedName>
</protein>
<keyword evidence="2" id="KW-1133">Transmembrane helix</keyword>
<sequence length="181" mass="17414">MHVPPSPVNPGEPEVLTGPAGGPNPRRKNRRNGPAIAVFSVLAAALLGGGALFAVTNGGGDDPGTAQVPQPPESAQGASQDPGSGESTEKSGKQKPDRQPDVASGQKDTSGGDPGTATGTGSDASAGKAAKSGSGGSGTGSPAADKPAKEQQSSPQQSDDGQVDPRSDGPPGYVAPMGAGG</sequence>
<evidence type="ECO:0000256" key="1">
    <source>
        <dbReference type="SAM" id="MobiDB-lite"/>
    </source>
</evidence>
<proteinExistence type="predicted"/>
<feature type="compositionally biased region" description="Low complexity" evidence="1">
    <location>
        <begin position="108"/>
        <end position="132"/>
    </location>
</feature>
<organism evidence="3 4">
    <name type="scientific">Streptosporangium album</name>
    <dbReference type="NCBI Taxonomy" id="47479"/>
    <lineage>
        <taxon>Bacteria</taxon>
        <taxon>Bacillati</taxon>
        <taxon>Actinomycetota</taxon>
        <taxon>Actinomycetes</taxon>
        <taxon>Streptosporangiales</taxon>
        <taxon>Streptosporangiaceae</taxon>
        <taxon>Streptosporangium</taxon>
    </lineage>
</organism>
<accession>A0A7W7WAQ0</accession>
<dbReference type="AlphaFoldDB" id="A0A7W7WAQ0"/>
<evidence type="ECO:0000256" key="2">
    <source>
        <dbReference type="SAM" id="Phobius"/>
    </source>
</evidence>
<dbReference type="Proteomes" id="UP000534286">
    <property type="component" value="Unassembled WGS sequence"/>
</dbReference>
<feature type="transmembrane region" description="Helical" evidence="2">
    <location>
        <begin position="35"/>
        <end position="55"/>
    </location>
</feature>
<feature type="region of interest" description="Disordered" evidence="1">
    <location>
        <begin position="1"/>
        <end position="31"/>
    </location>
</feature>
<keyword evidence="2" id="KW-0812">Transmembrane</keyword>
<name>A0A7W7WAQ0_9ACTN</name>
<feature type="compositionally biased region" description="Gly residues" evidence="1">
    <location>
        <begin position="52"/>
        <end position="62"/>
    </location>
</feature>
<dbReference type="EMBL" id="JACHJU010000002">
    <property type="protein sequence ID" value="MBB4940662.1"/>
    <property type="molecule type" value="Genomic_DNA"/>
</dbReference>
<comment type="caution">
    <text evidence="3">The sequence shown here is derived from an EMBL/GenBank/DDBJ whole genome shotgun (WGS) entry which is preliminary data.</text>
</comment>